<sequence length="105" mass="11985">MEGMISLLCQNRDINNKENILPFLSINKTNYYKLGAKMTLKKDNKHRKPLKDITNLVVESMNQSSQTLSSRLFPLLQLGSVCRSTPVGRISVNKGRGKSLRFNFR</sequence>
<comment type="caution">
    <text evidence="1">The sequence shown here is derived from an EMBL/GenBank/DDBJ whole genome shotgun (WGS) entry which is preliminary data.</text>
</comment>
<gene>
    <name evidence="1" type="ORF">Tco_0750240</name>
</gene>
<reference evidence="1" key="1">
    <citation type="journal article" date="2022" name="Int. J. Mol. Sci.">
        <title>Draft Genome of Tanacetum Coccineum: Genomic Comparison of Closely Related Tanacetum-Family Plants.</title>
        <authorList>
            <person name="Yamashiro T."/>
            <person name="Shiraishi A."/>
            <person name="Nakayama K."/>
            <person name="Satake H."/>
        </authorList>
    </citation>
    <scope>NUCLEOTIDE SEQUENCE</scope>
</reference>
<organism evidence="1 2">
    <name type="scientific">Tanacetum coccineum</name>
    <dbReference type="NCBI Taxonomy" id="301880"/>
    <lineage>
        <taxon>Eukaryota</taxon>
        <taxon>Viridiplantae</taxon>
        <taxon>Streptophyta</taxon>
        <taxon>Embryophyta</taxon>
        <taxon>Tracheophyta</taxon>
        <taxon>Spermatophyta</taxon>
        <taxon>Magnoliopsida</taxon>
        <taxon>eudicotyledons</taxon>
        <taxon>Gunneridae</taxon>
        <taxon>Pentapetalae</taxon>
        <taxon>asterids</taxon>
        <taxon>campanulids</taxon>
        <taxon>Asterales</taxon>
        <taxon>Asteraceae</taxon>
        <taxon>Asteroideae</taxon>
        <taxon>Anthemideae</taxon>
        <taxon>Anthemidinae</taxon>
        <taxon>Tanacetum</taxon>
    </lineage>
</organism>
<dbReference type="Proteomes" id="UP001151760">
    <property type="component" value="Unassembled WGS sequence"/>
</dbReference>
<proteinExistence type="predicted"/>
<keyword evidence="2" id="KW-1185">Reference proteome</keyword>
<protein>
    <submittedName>
        <fullName evidence="1">Uncharacterized protein</fullName>
    </submittedName>
</protein>
<accession>A0ABQ4Z0R4</accession>
<name>A0ABQ4Z0R4_9ASTR</name>
<dbReference type="EMBL" id="BQNB010010921">
    <property type="protein sequence ID" value="GJS83699.1"/>
    <property type="molecule type" value="Genomic_DNA"/>
</dbReference>
<reference evidence="1" key="2">
    <citation type="submission" date="2022-01" db="EMBL/GenBank/DDBJ databases">
        <authorList>
            <person name="Yamashiro T."/>
            <person name="Shiraishi A."/>
            <person name="Satake H."/>
            <person name="Nakayama K."/>
        </authorList>
    </citation>
    <scope>NUCLEOTIDE SEQUENCE</scope>
</reference>
<evidence type="ECO:0000313" key="2">
    <source>
        <dbReference type="Proteomes" id="UP001151760"/>
    </source>
</evidence>
<evidence type="ECO:0000313" key="1">
    <source>
        <dbReference type="EMBL" id="GJS83699.1"/>
    </source>
</evidence>